<evidence type="ECO:0000313" key="3">
    <source>
        <dbReference type="Proteomes" id="UP000805614"/>
    </source>
</evidence>
<comment type="caution">
    <text evidence="2">The sequence shown here is derived from an EMBL/GenBank/DDBJ whole genome shotgun (WGS) entry which is preliminary data.</text>
</comment>
<name>A0ABR7LSI3_9ACTN</name>
<proteinExistence type="predicted"/>
<dbReference type="EMBL" id="JABVEC010000013">
    <property type="protein sequence ID" value="MBC6467534.1"/>
    <property type="molecule type" value="Genomic_DNA"/>
</dbReference>
<reference evidence="2 3" key="1">
    <citation type="submission" date="2020-06" db="EMBL/GenBank/DDBJ databases">
        <title>Actinomadura xiongansis sp. nov., isolated from soil of Baiyangdian.</title>
        <authorList>
            <person name="Zhang X."/>
        </authorList>
    </citation>
    <scope>NUCLEOTIDE SEQUENCE [LARGE SCALE GENOMIC DNA]</scope>
    <source>
        <strain evidence="2 3">HBUM206468</strain>
    </source>
</reference>
<keyword evidence="1" id="KW-0812">Transmembrane</keyword>
<keyword evidence="1" id="KW-0472">Membrane</keyword>
<evidence type="ECO:0000313" key="2">
    <source>
        <dbReference type="EMBL" id="MBC6467534.1"/>
    </source>
</evidence>
<dbReference type="RefSeq" id="WP_187244543.1">
    <property type="nucleotide sequence ID" value="NZ_BAAAOK010000004.1"/>
</dbReference>
<organism evidence="2 3">
    <name type="scientific">Actinomadura alba</name>
    <dbReference type="NCBI Taxonomy" id="406431"/>
    <lineage>
        <taxon>Bacteria</taxon>
        <taxon>Bacillati</taxon>
        <taxon>Actinomycetota</taxon>
        <taxon>Actinomycetes</taxon>
        <taxon>Streptosporangiales</taxon>
        <taxon>Thermomonosporaceae</taxon>
        <taxon>Actinomadura</taxon>
    </lineage>
</organism>
<protein>
    <recommendedName>
        <fullName evidence="4">DUF3592 domain-containing protein</fullName>
    </recommendedName>
</protein>
<sequence length="140" mass="15809">MVLVLAAAYLLYLAVPNIGFAIRAADADGRPGVFTAQRLQCVRHTGHESCSWTGEFRSDDARTRRAEVSLYGSRRDTLRSGEQTRAFDIGRPNRVYRPEGSREWVAVAMMVLLGMALFLCACVRLRRRQRTEMGSKERTV</sequence>
<gene>
    <name evidence="2" type="ORF">HKK74_18845</name>
</gene>
<keyword evidence="1" id="KW-1133">Transmembrane helix</keyword>
<dbReference type="Proteomes" id="UP000805614">
    <property type="component" value="Unassembled WGS sequence"/>
</dbReference>
<evidence type="ECO:0000256" key="1">
    <source>
        <dbReference type="SAM" id="Phobius"/>
    </source>
</evidence>
<keyword evidence="3" id="KW-1185">Reference proteome</keyword>
<accession>A0ABR7LSI3</accession>
<evidence type="ECO:0008006" key="4">
    <source>
        <dbReference type="Google" id="ProtNLM"/>
    </source>
</evidence>
<feature type="transmembrane region" description="Helical" evidence="1">
    <location>
        <begin position="104"/>
        <end position="123"/>
    </location>
</feature>